<dbReference type="Proteomes" id="UP000799766">
    <property type="component" value="Unassembled WGS sequence"/>
</dbReference>
<dbReference type="EMBL" id="MU001672">
    <property type="protein sequence ID" value="KAF2460773.1"/>
    <property type="molecule type" value="Genomic_DNA"/>
</dbReference>
<accession>A0A6A6PBH9</accession>
<dbReference type="PANTHER" id="PTHR38847">
    <property type="match status" value="1"/>
</dbReference>
<feature type="non-terminal residue" evidence="1">
    <location>
        <position position="174"/>
    </location>
</feature>
<gene>
    <name evidence="1" type="ORF">BDY21DRAFT_268272</name>
</gene>
<proteinExistence type="predicted"/>
<dbReference type="OrthoDB" id="152248at2759"/>
<sequence>VKIKSVTYGGTGCPQDTLNVDINADASLMPLYFSRYVAAVGPGASVTDQRKFCQLNIELELPAGFQFSIWRAEYHGYAQLERGVAGSIKSTYYFSGETDQTSSEITFAGPFTGQYTKNDEEFITSWSQCGGTTMLNMKTQLALTTDNANASGVLANDELDGHVTNVLHAQWRRC</sequence>
<dbReference type="Pfam" id="PF14273">
    <property type="entry name" value="DUF4360"/>
    <property type="match status" value="1"/>
</dbReference>
<keyword evidence="2" id="KW-1185">Reference proteome</keyword>
<name>A0A6A6PBH9_9PEZI</name>
<evidence type="ECO:0008006" key="3">
    <source>
        <dbReference type="Google" id="ProtNLM"/>
    </source>
</evidence>
<dbReference type="AlphaFoldDB" id="A0A6A6PBH9"/>
<feature type="non-terminal residue" evidence="1">
    <location>
        <position position="1"/>
    </location>
</feature>
<reference evidence="1" key="1">
    <citation type="journal article" date="2020" name="Stud. Mycol.">
        <title>101 Dothideomycetes genomes: a test case for predicting lifestyles and emergence of pathogens.</title>
        <authorList>
            <person name="Haridas S."/>
            <person name="Albert R."/>
            <person name="Binder M."/>
            <person name="Bloem J."/>
            <person name="Labutti K."/>
            <person name="Salamov A."/>
            <person name="Andreopoulos B."/>
            <person name="Baker S."/>
            <person name="Barry K."/>
            <person name="Bills G."/>
            <person name="Bluhm B."/>
            <person name="Cannon C."/>
            <person name="Castanera R."/>
            <person name="Culley D."/>
            <person name="Daum C."/>
            <person name="Ezra D."/>
            <person name="Gonzalez J."/>
            <person name="Henrissat B."/>
            <person name="Kuo A."/>
            <person name="Liang C."/>
            <person name="Lipzen A."/>
            <person name="Lutzoni F."/>
            <person name="Magnuson J."/>
            <person name="Mondo S."/>
            <person name="Nolan M."/>
            <person name="Ohm R."/>
            <person name="Pangilinan J."/>
            <person name="Park H.-J."/>
            <person name="Ramirez L."/>
            <person name="Alfaro M."/>
            <person name="Sun H."/>
            <person name="Tritt A."/>
            <person name="Yoshinaga Y."/>
            <person name="Zwiers L.-H."/>
            <person name="Turgeon B."/>
            <person name="Goodwin S."/>
            <person name="Spatafora J."/>
            <person name="Crous P."/>
            <person name="Grigoriev I."/>
        </authorList>
    </citation>
    <scope>NUCLEOTIDE SEQUENCE</scope>
    <source>
        <strain evidence="1">ATCC 16933</strain>
    </source>
</reference>
<protein>
    <recommendedName>
        <fullName evidence="3">Secreted protein</fullName>
    </recommendedName>
</protein>
<organism evidence="1 2">
    <name type="scientific">Lineolata rhizophorae</name>
    <dbReference type="NCBI Taxonomy" id="578093"/>
    <lineage>
        <taxon>Eukaryota</taxon>
        <taxon>Fungi</taxon>
        <taxon>Dikarya</taxon>
        <taxon>Ascomycota</taxon>
        <taxon>Pezizomycotina</taxon>
        <taxon>Dothideomycetes</taxon>
        <taxon>Dothideomycetes incertae sedis</taxon>
        <taxon>Lineolatales</taxon>
        <taxon>Lineolataceae</taxon>
        <taxon>Lineolata</taxon>
    </lineage>
</organism>
<dbReference type="PANTHER" id="PTHR38847:SF1">
    <property type="entry name" value="PSEUDOURIDINE SYNTHASE RSUA_RLUA-LIKE DOMAIN-CONTAINING PROTEIN"/>
    <property type="match status" value="1"/>
</dbReference>
<evidence type="ECO:0000313" key="2">
    <source>
        <dbReference type="Proteomes" id="UP000799766"/>
    </source>
</evidence>
<dbReference type="InterPro" id="IPR025649">
    <property type="entry name" value="DUF4360"/>
</dbReference>
<evidence type="ECO:0000313" key="1">
    <source>
        <dbReference type="EMBL" id="KAF2460773.1"/>
    </source>
</evidence>